<gene>
    <name evidence="1" type="ORF">FPHYL_13365</name>
</gene>
<protein>
    <submittedName>
        <fullName evidence="1">Uncharacterized protein</fullName>
    </submittedName>
</protein>
<comment type="caution">
    <text evidence="1">The sequence shown here is derived from an EMBL/GenBank/DDBJ whole genome shotgun (WGS) entry which is preliminary data.</text>
</comment>
<name>A0A8H5IE59_9HYPO</name>
<evidence type="ECO:0000313" key="2">
    <source>
        <dbReference type="Proteomes" id="UP000582016"/>
    </source>
</evidence>
<dbReference type="OrthoDB" id="5093989at2759"/>
<dbReference type="AlphaFoldDB" id="A0A8H5IE59"/>
<organism evidence="1 2">
    <name type="scientific">Fusarium phyllophilum</name>
    <dbReference type="NCBI Taxonomy" id="47803"/>
    <lineage>
        <taxon>Eukaryota</taxon>
        <taxon>Fungi</taxon>
        <taxon>Dikarya</taxon>
        <taxon>Ascomycota</taxon>
        <taxon>Pezizomycotina</taxon>
        <taxon>Sordariomycetes</taxon>
        <taxon>Hypocreomycetidae</taxon>
        <taxon>Hypocreales</taxon>
        <taxon>Nectriaceae</taxon>
        <taxon>Fusarium</taxon>
        <taxon>Fusarium fujikuroi species complex</taxon>
    </lineage>
</organism>
<reference evidence="1 2" key="1">
    <citation type="submission" date="2020-05" db="EMBL/GenBank/DDBJ databases">
        <title>Identification and distribution of gene clusters putatively required for synthesis of sphingolipid metabolism inhibitors in phylogenetically diverse species of the filamentous fungus Fusarium.</title>
        <authorList>
            <person name="Kim H.-S."/>
            <person name="Busman M."/>
            <person name="Brown D.W."/>
            <person name="Divon H."/>
            <person name="Uhlig S."/>
            <person name="Proctor R.H."/>
        </authorList>
    </citation>
    <scope>NUCLEOTIDE SEQUENCE [LARGE SCALE GENOMIC DNA]</scope>
    <source>
        <strain evidence="1 2">NRRL 13617</strain>
    </source>
</reference>
<dbReference type="EMBL" id="JAAOAQ010000776">
    <property type="protein sequence ID" value="KAF5534704.1"/>
    <property type="molecule type" value="Genomic_DNA"/>
</dbReference>
<sequence>MSVRVDRDTSGVNPFDEQSRRDWIKAYFIAEGRYFEEPLEKRYRASVDGIAKKLHDLEVDQVGETYFEFQCDHSLWIMSYQAASHLQKDPEWPFPEKPGRYDMSVGTSVNYRQWRLDNGLPVPGETIAEAEARGRKAGIAEERYAVQLRKIRAVAVNVAEGDQEPSPAIPMDEPLCLVPNFRANKAMPWLAPFPTMDSRKKIWEDVYSERHFTEAVLGPFEVALPAWLDFNRLIVGEGKAAHNEVQQLISPVLTIAWRTVFGKPVSLIVGVDPKFDEFSASPSVRLEVRRLWEYVCHWVLFATKGDSMTLSDHLAILLVKEKAGIPMDLYDWETWTTTHLEALNNLAAGERNARVQHEAEEQLVPELHAILQQPLRVVREYLGVWIRQDRPNANMRLKLAFKYWVHVSIRSGKGVEGVLAWHDALMKELED</sequence>
<accession>A0A8H5IE59</accession>
<keyword evidence="2" id="KW-1185">Reference proteome</keyword>
<evidence type="ECO:0000313" key="1">
    <source>
        <dbReference type="EMBL" id="KAF5534704.1"/>
    </source>
</evidence>
<proteinExistence type="predicted"/>
<dbReference type="Proteomes" id="UP000582016">
    <property type="component" value="Unassembled WGS sequence"/>
</dbReference>